<reference evidence="2 3" key="1">
    <citation type="submission" date="2024-11" db="EMBL/GenBank/DDBJ databases">
        <title>Adaptive evolution of stress response genes in parasites aligns with host niche diversity.</title>
        <authorList>
            <person name="Hahn C."/>
            <person name="Resl P."/>
        </authorList>
    </citation>
    <scope>NUCLEOTIDE SEQUENCE [LARGE SCALE GENOMIC DNA]</scope>
    <source>
        <strain evidence="2">EGGRZ-B1_66</strain>
        <tissue evidence="2">Body</tissue>
    </source>
</reference>
<keyword evidence="1" id="KW-0812">Transmembrane</keyword>
<evidence type="ECO:0000313" key="2">
    <source>
        <dbReference type="EMBL" id="KAL3314558.1"/>
    </source>
</evidence>
<dbReference type="AlphaFoldDB" id="A0ABD2Q4M8"/>
<dbReference type="InterPro" id="IPR001614">
    <property type="entry name" value="Myelin_PLP"/>
</dbReference>
<feature type="transmembrane region" description="Helical" evidence="1">
    <location>
        <begin position="227"/>
        <end position="254"/>
    </location>
</feature>
<organism evidence="2 3">
    <name type="scientific">Cichlidogyrus casuarinus</name>
    <dbReference type="NCBI Taxonomy" id="1844966"/>
    <lineage>
        <taxon>Eukaryota</taxon>
        <taxon>Metazoa</taxon>
        <taxon>Spiralia</taxon>
        <taxon>Lophotrochozoa</taxon>
        <taxon>Platyhelminthes</taxon>
        <taxon>Monogenea</taxon>
        <taxon>Monopisthocotylea</taxon>
        <taxon>Dactylogyridea</taxon>
        <taxon>Ancyrocephalidae</taxon>
        <taxon>Cichlidogyrus</taxon>
    </lineage>
</organism>
<proteinExistence type="predicted"/>
<dbReference type="Proteomes" id="UP001626550">
    <property type="component" value="Unassembled WGS sequence"/>
</dbReference>
<feature type="transmembrane region" description="Helical" evidence="1">
    <location>
        <begin position="12"/>
        <end position="34"/>
    </location>
</feature>
<keyword evidence="1" id="KW-0472">Membrane</keyword>
<protein>
    <submittedName>
        <fullName evidence="2">CCT complex interacting protein</fullName>
    </submittedName>
</protein>
<feature type="transmembrane region" description="Helical" evidence="1">
    <location>
        <begin position="109"/>
        <end position="132"/>
    </location>
</feature>
<name>A0ABD2Q4M8_9PLAT</name>
<dbReference type="Pfam" id="PF01275">
    <property type="entry name" value="Myelin_PLP"/>
    <property type="match status" value="1"/>
</dbReference>
<evidence type="ECO:0000313" key="3">
    <source>
        <dbReference type="Proteomes" id="UP001626550"/>
    </source>
</evidence>
<gene>
    <name evidence="2" type="primary">PLP1</name>
    <name evidence="2" type="ORF">Ciccas_006820</name>
</gene>
<keyword evidence="1" id="KW-1133">Transmembrane helix</keyword>
<accession>A0ABD2Q4M8</accession>
<feature type="transmembrane region" description="Helical" evidence="1">
    <location>
        <begin position="55"/>
        <end position="80"/>
    </location>
</feature>
<comment type="caution">
    <text evidence="2">The sequence shown here is derived from an EMBL/GenBank/DDBJ whole genome shotgun (WGS) entry which is preliminary data.</text>
</comment>
<dbReference type="PANTHER" id="PTHR11683">
    <property type="entry name" value="MYELIN PROTEOLIPID"/>
    <property type="match status" value="1"/>
</dbReference>
<keyword evidence="3" id="KW-1185">Reference proteome</keyword>
<sequence length="272" mass="30156">MDKTDILSRIPYLTAIGSIFIIVGGAVVSSTTFLGIKETEDIAKRRFVPIANIQYAGGIILCIGGAVITLGLVVLIFAALTNSATHGSVFRGDSCLMGGQNSAVLFMGISYFFTLVWLILSLILVIPTLFWIMMRSVCFQETGQDYDDPYHKQLTRTYENLDPRTGSNPNLLFYPDPYLARQYTFNLTHYGIYLKPDNSDSTAKIRQSVAYEDMQNFCSEISTTGPFFACSLGGSVLVVLGLSIINACLASYYMKLKLTKELTKYKKCLNVR</sequence>
<dbReference type="EMBL" id="JBJKFK010000962">
    <property type="protein sequence ID" value="KAL3314558.1"/>
    <property type="molecule type" value="Genomic_DNA"/>
</dbReference>
<dbReference type="PANTHER" id="PTHR11683:SF12">
    <property type="entry name" value="M6, ISOFORM F"/>
    <property type="match status" value="1"/>
</dbReference>
<evidence type="ECO:0000256" key="1">
    <source>
        <dbReference type="SAM" id="Phobius"/>
    </source>
</evidence>